<feature type="compositionally biased region" description="Polar residues" evidence="10">
    <location>
        <begin position="541"/>
        <end position="558"/>
    </location>
</feature>
<dbReference type="GO" id="GO:0050684">
    <property type="term" value="P:regulation of mRNA processing"/>
    <property type="evidence" value="ECO:0007669"/>
    <property type="project" value="TreeGrafter"/>
</dbReference>
<evidence type="ECO:0000256" key="2">
    <source>
        <dbReference type="ARBA" id="ARBA00022527"/>
    </source>
</evidence>
<dbReference type="PANTHER" id="PTHR47634">
    <property type="entry name" value="PROTEIN KINASE DOMAIN-CONTAINING PROTEIN-RELATED"/>
    <property type="match status" value="1"/>
</dbReference>
<dbReference type="SUPFAM" id="SSF56112">
    <property type="entry name" value="Protein kinase-like (PK-like)"/>
    <property type="match status" value="1"/>
</dbReference>
<feature type="region of interest" description="Disordered" evidence="10">
    <location>
        <begin position="331"/>
        <end position="484"/>
    </location>
</feature>
<keyword evidence="2" id="KW-0723">Serine/threonine-protein kinase</keyword>
<keyword evidence="6 9" id="KW-0067">ATP-binding</keyword>
<evidence type="ECO:0000256" key="8">
    <source>
        <dbReference type="ARBA" id="ARBA00048679"/>
    </source>
</evidence>
<feature type="domain" description="Protein kinase" evidence="11">
    <location>
        <begin position="105"/>
        <end position="762"/>
    </location>
</feature>
<feature type="compositionally biased region" description="Low complexity" evidence="10">
    <location>
        <begin position="496"/>
        <end position="512"/>
    </location>
</feature>
<feature type="compositionally biased region" description="Low complexity" evidence="10">
    <location>
        <begin position="563"/>
        <end position="576"/>
    </location>
</feature>
<feature type="region of interest" description="Disordered" evidence="10">
    <location>
        <begin position="496"/>
        <end position="577"/>
    </location>
</feature>
<name>A0A3Q0KEX1_SCHMA</name>
<evidence type="ECO:0000256" key="3">
    <source>
        <dbReference type="ARBA" id="ARBA00022679"/>
    </source>
</evidence>
<dbReference type="InterPro" id="IPR051334">
    <property type="entry name" value="SRPK"/>
</dbReference>
<dbReference type="Gene3D" id="1.10.510.10">
    <property type="entry name" value="Transferase(Phosphotransferase) domain 1"/>
    <property type="match status" value="2"/>
</dbReference>
<feature type="compositionally biased region" description="Basic and acidic residues" evidence="10">
    <location>
        <begin position="38"/>
        <end position="54"/>
    </location>
</feature>
<keyword evidence="3" id="KW-0808">Transferase</keyword>
<reference evidence="13" key="2">
    <citation type="submission" date="2018-12" db="UniProtKB">
        <authorList>
            <consortium name="WormBaseParasite"/>
        </authorList>
    </citation>
    <scope>IDENTIFICATION</scope>
    <source>
        <strain evidence="13">Puerto Rican</strain>
    </source>
</reference>
<feature type="region of interest" description="Disordered" evidence="10">
    <location>
        <begin position="1059"/>
        <end position="1088"/>
    </location>
</feature>
<dbReference type="EC" id="2.7.11.1" evidence="1"/>
<dbReference type="FunCoup" id="A0A3Q0KEX1">
    <property type="interactions" value="749"/>
</dbReference>
<feature type="compositionally biased region" description="Acidic residues" evidence="10">
    <location>
        <begin position="937"/>
        <end position="972"/>
    </location>
</feature>
<accession>A0A3Q0KEX1</accession>
<evidence type="ECO:0000313" key="13">
    <source>
        <dbReference type="WBParaSite" id="Smp_041770.1"/>
    </source>
</evidence>
<keyword evidence="4 9" id="KW-0547">Nucleotide-binding</keyword>
<dbReference type="FunFam" id="1.10.510.10:FF:000275">
    <property type="entry name" value="SRSF protein kinase 2 isoform X3"/>
    <property type="match status" value="1"/>
</dbReference>
<evidence type="ECO:0000256" key="6">
    <source>
        <dbReference type="ARBA" id="ARBA00022840"/>
    </source>
</evidence>
<proteinExistence type="predicted"/>
<feature type="binding site" evidence="9">
    <location>
        <position position="134"/>
    </location>
    <ligand>
        <name>ATP</name>
        <dbReference type="ChEBI" id="CHEBI:30616"/>
    </ligand>
</feature>
<reference evidence="12" key="1">
    <citation type="journal article" date="2012" name="PLoS Negl. Trop. Dis.">
        <title>A systematically improved high quality genome and transcriptome of the human blood fluke Schistosoma mansoni.</title>
        <authorList>
            <person name="Protasio A.V."/>
            <person name="Tsai I.J."/>
            <person name="Babbage A."/>
            <person name="Nichol S."/>
            <person name="Hunt M."/>
            <person name="Aslett M.A."/>
            <person name="De Silva N."/>
            <person name="Velarde G.S."/>
            <person name="Anderson T.J."/>
            <person name="Clark R.C."/>
            <person name="Davidson C."/>
            <person name="Dillon G.P."/>
            <person name="Holroyd N.E."/>
            <person name="LoVerde P.T."/>
            <person name="Lloyd C."/>
            <person name="McQuillan J."/>
            <person name="Oliveira G."/>
            <person name="Otto T.D."/>
            <person name="Parker-Manuel S.J."/>
            <person name="Quail M.A."/>
            <person name="Wilson R.A."/>
            <person name="Zerlotini A."/>
            <person name="Dunne D.W."/>
            <person name="Berriman M."/>
        </authorList>
    </citation>
    <scope>NUCLEOTIDE SEQUENCE [LARGE SCALE GENOMIC DNA]</scope>
    <source>
        <strain evidence="12">Puerto Rican</strain>
    </source>
</reference>
<dbReference type="InParanoid" id="A0A3Q0KEX1"/>
<evidence type="ECO:0000313" key="12">
    <source>
        <dbReference type="Proteomes" id="UP000008854"/>
    </source>
</evidence>
<evidence type="ECO:0000256" key="5">
    <source>
        <dbReference type="ARBA" id="ARBA00022777"/>
    </source>
</evidence>
<dbReference type="InterPro" id="IPR000719">
    <property type="entry name" value="Prot_kinase_dom"/>
</dbReference>
<dbReference type="AlphaFoldDB" id="A0A3Q0KEX1"/>
<keyword evidence="5" id="KW-0418">Kinase</keyword>
<dbReference type="PROSITE" id="PS00108">
    <property type="entry name" value="PROTEIN_KINASE_ST"/>
    <property type="match status" value="1"/>
</dbReference>
<dbReference type="GO" id="GO:0004674">
    <property type="term" value="F:protein serine/threonine kinase activity"/>
    <property type="evidence" value="ECO:0007669"/>
    <property type="project" value="UniProtKB-KW"/>
</dbReference>
<evidence type="ECO:0000256" key="7">
    <source>
        <dbReference type="ARBA" id="ARBA00047899"/>
    </source>
</evidence>
<dbReference type="STRING" id="6183.A0A3Q0KEX1"/>
<evidence type="ECO:0000259" key="11">
    <source>
        <dbReference type="PROSITE" id="PS50011"/>
    </source>
</evidence>
<feature type="compositionally biased region" description="Basic residues" evidence="10">
    <location>
        <begin position="13"/>
        <end position="23"/>
    </location>
</feature>
<dbReference type="Pfam" id="PF00069">
    <property type="entry name" value="Pkinase"/>
    <property type="match status" value="2"/>
</dbReference>
<dbReference type="ExpressionAtlas" id="A0A3Q0KEX1">
    <property type="expression patterns" value="baseline"/>
</dbReference>
<feature type="region of interest" description="Disordered" evidence="10">
    <location>
        <begin position="928"/>
        <end position="995"/>
    </location>
</feature>
<feature type="compositionally biased region" description="Low complexity" evidence="10">
    <location>
        <begin position="1065"/>
        <end position="1088"/>
    </location>
</feature>
<dbReference type="InterPro" id="IPR008271">
    <property type="entry name" value="Ser/Thr_kinase_AS"/>
</dbReference>
<evidence type="ECO:0000256" key="1">
    <source>
        <dbReference type="ARBA" id="ARBA00012513"/>
    </source>
</evidence>
<feature type="compositionally biased region" description="Polar residues" evidence="10">
    <location>
        <begin position="519"/>
        <end position="532"/>
    </location>
</feature>
<feature type="region of interest" description="Disordered" evidence="10">
    <location>
        <begin position="1"/>
        <end position="65"/>
    </location>
</feature>
<dbReference type="InterPro" id="IPR011009">
    <property type="entry name" value="Kinase-like_dom_sf"/>
</dbReference>
<feature type="compositionally biased region" description="Basic residues" evidence="10">
    <location>
        <begin position="976"/>
        <end position="991"/>
    </location>
</feature>
<feature type="region of interest" description="Disordered" evidence="10">
    <location>
        <begin position="268"/>
        <end position="304"/>
    </location>
</feature>
<protein>
    <recommendedName>
        <fullName evidence="1">non-specific serine/threonine protein kinase</fullName>
        <ecNumber evidence="1">2.7.11.1</ecNumber>
    </recommendedName>
</protein>
<dbReference type="PANTHER" id="PTHR47634:SF9">
    <property type="entry name" value="PROTEIN KINASE DOMAIN-CONTAINING PROTEIN-RELATED"/>
    <property type="match status" value="1"/>
</dbReference>
<dbReference type="GO" id="GO:0005737">
    <property type="term" value="C:cytoplasm"/>
    <property type="evidence" value="ECO:0007669"/>
    <property type="project" value="TreeGrafter"/>
</dbReference>
<evidence type="ECO:0000256" key="10">
    <source>
        <dbReference type="SAM" id="MobiDB-lite"/>
    </source>
</evidence>
<dbReference type="Proteomes" id="UP000008854">
    <property type="component" value="Unassembled WGS sequence"/>
</dbReference>
<dbReference type="GO" id="GO:0005634">
    <property type="term" value="C:nucleus"/>
    <property type="evidence" value="ECO:0007669"/>
    <property type="project" value="TreeGrafter"/>
</dbReference>
<evidence type="ECO:0000256" key="4">
    <source>
        <dbReference type="ARBA" id="ARBA00022741"/>
    </source>
</evidence>
<feature type="compositionally biased region" description="Basic and acidic residues" evidence="10">
    <location>
        <begin position="337"/>
        <end position="355"/>
    </location>
</feature>
<dbReference type="FunFam" id="3.30.200.20:FF:000163">
    <property type="entry name" value="SRSF protein kinase 2 isoform X1"/>
    <property type="match status" value="1"/>
</dbReference>
<comment type="catalytic activity">
    <reaction evidence="8">
        <text>L-seryl-[protein] + ATP = O-phospho-L-seryl-[protein] + ADP + H(+)</text>
        <dbReference type="Rhea" id="RHEA:17989"/>
        <dbReference type="Rhea" id="RHEA-COMP:9863"/>
        <dbReference type="Rhea" id="RHEA-COMP:11604"/>
        <dbReference type="ChEBI" id="CHEBI:15378"/>
        <dbReference type="ChEBI" id="CHEBI:29999"/>
        <dbReference type="ChEBI" id="CHEBI:30616"/>
        <dbReference type="ChEBI" id="CHEBI:83421"/>
        <dbReference type="ChEBI" id="CHEBI:456216"/>
        <dbReference type="EC" id="2.7.11.1"/>
    </reaction>
</comment>
<evidence type="ECO:0000256" key="9">
    <source>
        <dbReference type="PROSITE-ProRule" id="PRU10141"/>
    </source>
</evidence>
<dbReference type="WBParaSite" id="Smp_041770.1">
    <property type="protein sequence ID" value="Smp_041770.1"/>
    <property type="gene ID" value="Smp_041770"/>
</dbReference>
<organism evidence="12 13">
    <name type="scientific">Schistosoma mansoni</name>
    <name type="common">Blood fluke</name>
    <dbReference type="NCBI Taxonomy" id="6183"/>
    <lineage>
        <taxon>Eukaryota</taxon>
        <taxon>Metazoa</taxon>
        <taxon>Spiralia</taxon>
        <taxon>Lophotrochozoa</taxon>
        <taxon>Platyhelminthes</taxon>
        <taxon>Trematoda</taxon>
        <taxon>Digenea</taxon>
        <taxon>Strigeidida</taxon>
        <taxon>Schistosomatoidea</taxon>
        <taxon>Schistosomatidae</taxon>
        <taxon>Schistosoma</taxon>
    </lineage>
</organism>
<feature type="compositionally biased region" description="Basic and acidic residues" evidence="10">
    <location>
        <begin position="404"/>
        <end position="418"/>
    </location>
</feature>
<dbReference type="PROSITE" id="PS50011">
    <property type="entry name" value="PROTEIN_KINASE_DOM"/>
    <property type="match status" value="1"/>
</dbReference>
<dbReference type="SMART" id="SM00220">
    <property type="entry name" value="S_TKc"/>
    <property type="match status" value="1"/>
</dbReference>
<dbReference type="Gene3D" id="3.30.200.20">
    <property type="entry name" value="Phosphorylase Kinase, domain 1"/>
    <property type="match status" value="1"/>
</dbReference>
<dbReference type="GO" id="GO:0005524">
    <property type="term" value="F:ATP binding"/>
    <property type="evidence" value="ECO:0007669"/>
    <property type="project" value="UniProtKB-UniRule"/>
</dbReference>
<comment type="catalytic activity">
    <reaction evidence="7">
        <text>L-threonyl-[protein] + ATP = O-phospho-L-threonyl-[protein] + ADP + H(+)</text>
        <dbReference type="Rhea" id="RHEA:46608"/>
        <dbReference type="Rhea" id="RHEA-COMP:11060"/>
        <dbReference type="Rhea" id="RHEA-COMP:11605"/>
        <dbReference type="ChEBI" id="CHEBI:15378"/>
        <dbReference type="ChEBI" id="CHEBI:30013"/>
        <dbReference type="ChEBI" id="CHEBI:30616"/>
        <dbReference type="ChEBI" id="CHEBI:61977"/>
        <dbReference type="ChEBI" id="CHEBI:456216"/>
        <dbReference type="EC" id="2.7.11.1"/>
    </reaction>
</comment>
<dbReference type="GO" id="GO:0000245">
    <property type="term" value="P:spliceosomal complex assembly"/>
    <property type="evidence" value="ECO:0007669"/>
    <property type="project" value="TreeGrafter"/>
</dbReference>
<dbReference type="FunFam" id="1.10.510.10:FF:001037">
    <property type="entry name" value="SRSF protein kinase 2"/>
    <property type="match status" value="1"/>
</dbReference>
<sequence length="1196" mass="133762">MSKIPRKVVALQSKKKNKQIKKNATKDKSTGNKCNGAVEERLQTQDDSMPKSEQEPTYCEYSRDEEVLEEEEILGSDDDEQEDPRDYCIGGYHPVKIGQVYNSRYHVVRKLGWGHFSTVWLCWDLCSKRFVAMKVVKSAPHYTETALDEIKLLSCVRESAPDDPFRKKTVQLLDDFRVSGVNGNHVCMIFEVLGHNLLKLIIRSQYRGIPLENVRSIIKQTLQGLHYLHTKCHIIHTDIKPENILVCISDSQIRRMAAEALDAQRRGVQLSGSAVSTAPKEKQDNTKMTKSRKRRLKKQQRKQQALLEQELDELEELESQEHERRLLDMGLIPADSEQNHEEPEQVDEKPKRDSEISPEQSYSNEVNTTPPTTDSYNISPSKDCHPTTNNTGSPNASTMPQCKSDTEESKDHTKHEQNKGPTDLSEESDQFVQKDNESGSGLAVRRRVKKLPDHSGAADDKADIPLASVTEPQKTSNTGDRRSVIIQPDGLLAAAAASVMSSTSHSPPESSANDGRAQVKSNFTNSRSNGTEGNEKKLNSESKSTLTANSTGEGSSKRLSLVAPSNNNSASGQSASNKRRSLLFETVIHEPDASKEPCDIEVKIADLGNACWTYRHFTEDIQTRQYRALEVLIGSEYGPPADIWSTACMAFELATGDYLFEPHSGEDYTRDEDHLAHIIELLGPIPRNIALSGKYSREYFDKRACLRHIHRLKPWNLFNVLTEKYDWPPSEAALFTSFLEPMLAYDPNKRASAWDCLQHSWITGQPYSPSVEEGLPNHIPFGVNMPDPLMGDVLSNPSTYYHPHINQPNVVDPANTAGLCYSQHPHLNKQYPTVHCVAPQSRNSRSVNYIPPELSFSGNVNPSEYHLSYGSEMVVGGENMPNRSMCVPDSHFQPWSSKLMGSKRLDVVGNVDGTIKLDPVHVGNFIHSLPDLSPAPSDDDYDEEDDDDDDEDDDDETKEGEEDEDESADDEDPRMHSLHHHHRQHHHHSHYYGHPSNTSSVYQFLDPPHIMPIETSDHSHYTDPLAMAVAAGLPPSKAAILAYAAQALGPDTVWAGLAAAKKRQQQQQQQEQPMSNTEETTSNSLTNNDHVILTTSTGKADDVGTPCNTDSLQQQNKEIDNESHNSGLDVEDVSNYFSTSLEVRSATSSTTEDISNTPDYVNNISDIRNFDSELQRTVSETITHQYTEPTETLTEA</sequence>
<keyword evidence="12" id="KW-1185">Reference proteome</keyword>
<dbReference type="InterPro" id="IPR017441">
    <property type="entry name" value="Protein_kinase_ATP_BS"/>
</dbReference>
<dbReference type="PROSITE" id="PS00107">
    <property type="entry name" value="PROTEIN_KINASE_ATP"/>
    <property type="match status" value="1"/>
</dbReference>
<feature type="compositionally biased region" description="Basic residues" evidence="10">
    <location>
        <begin position="289"/>
        <end position="301"/>
    </location>
</feature>
<feature type="compositionally biased region" description="Basic and acidic residues" evidence="10">
    <location>
        <begin position="450"/>
        <end position="463"/>
    </location>
</feature>
<feature type="compositionally biased region" description="Polar residues" evidence="10">
    <location>
        <begin position="357"/>
        <end position="403"/>
    </location>
</feature>